<proteinExistence type="predicted"/>
<keyword evidence="2" id="KW-1185">Reference proteome</keyword>
<organism evidence="1 2">
    <name type="scientific">Flavobacterium gillisiae</name>
    <dbReference type="NCBI Taxonomy" id="150146"/>
    <lineage>
        <taxon>Bacteria</taxon>
        <taxon>Pseudomonadati</taxon>
        <taxon>Bacteroidota</taxon>
        <taxon>Flavobacteriia</taxon>
        <taxon>Flavobacteriales</taxon>
        <taxon>Flavobacteriaceae</taxon>
        <taxon>Flavobacterium</taxon>
    </lineage>
</organism>
<evidence type="ECO:0000313" key="2">
    <source>
        <dbReference type="Proteomes" id="UP000198951"/>
    </source>
</evidence>
<dbReference type="AlphaFoldDB" id="A0A1H4C7N0"/>
<gene>
    <name evidence="1" type="ORF">SAMN05443667_105262</name>
</gene>
<accession>A0A1H4C7N0</accession>
<dbReference type="STRING" id="150146.SAMN05443667_105262"/>
<sequence length="47" mass="5775">MERFFSGFKNSIINRFWTFTRLIKIMNKYEKIKKYFGTISIYGNSRV</sequence>
<reference evidence="2" key="1">
    <citation type="submission" date="2016-10" db="EMBL/GenBank/DDBJ databases">
        <authorList>
            <person name="Varghese N."/>
            <person name="Submissions S."/>
        </authorList>
    </citation>
    <scope>NUCLEOTIDE SEQUENCE [LARGE SCALE GENOMIC DNA]</scope>
    <source>
        <strain evidence="2">DSM 22376</strain>
    </source>
</reference>
<dbReference type="Proteomes" id="UP000198951">
    <property type="component" value="Unassembled WGS sequence"/>
</dbReference>
<name>A0A1H4C7N0_9FLAO</name>
<protein>
    <submittedName>
        <fullName evidence="1">Uncharacterized protein</fullName>
    </submittedName>
</protein>
<evidence type="ECO:0000313" key="1">
    <source>
        <dbReference type="EMBL" id="SEA56349.1"/>
    </source>
</evidence>
<dbReference type="EMBL" id="FNRD01000005">
    <property type="protein sequence ID" value="SEA56349.1"/>
    <property type="molecule type" value="Genomic_DNA"/>
</dbReference>